<evidence type="ECO:0000313" key="2">
    <source>
        <dbReference type="Proteomes" id="UP000006377"/>
    </source>
</evidence>
<protein>
    <submittedName>
        <fullName evidence="1">Uncharacterized protein</fullName>
    </submittedName>
</protein>
<dbReference type="KEGG" id="pla:Plav_2489"/>
<dbReference type="AlphaFoldDB" id="A7HW15"/>
<gene>
    <name evidence="1" type="ordered locus">Plav_2489</name>
</gene>
<organism evidence="1 2">
    <name type="scientific">Parvibaculum lavamentivorans (strain DS-1 / DSM 13023 / NCIMB 13966)</name>
    <dbReference type="NCBI Taxonomy" id="402881"/>
    <lineage>
        <taxon>Bacteria</taxon>
        <taxon>Pseudomonadati</taxon>
        <taxon>Pseudomonadota</taxon>
        <taxon>Alphaproteobacteria</taxon>
        <taxon>Hyphomicrobiales</taxon>
        <taxon>Parvibaculaceae</taxon>
        <taxon>Parvibaculum</taxon>
    </lineage>
</organism>
<dbReference type="Proteomes" id="UP000006377">
    <property type="component" value="Chromosome"/>
</dbReference>
<reference evidence="1 2" key="1">
    <citation type="journal article" date="2011" name="Stand. Genomic Sci.">
        <title>Complete genome sequence of Parvibaculum lavamentivorans type strain (DS-1(T)).</title>
        <authorList>
            <person name="Schleheck D."/>
            <person name="Weiss M."/>
            <person name="Pitluck S."/>
            <person name="Bruce D."/>
            <person name="Land M.L."/>
            <person name="Han S."/>
            <person name="Saunders E."/>
            <person name="Tapia R."/>
            <person name="Detter C."/>
            <person name="Brettin T."/>
            <person name="Han J."/>
            <person name="Woyke T."/>
            <person name="Goodwin L."/>
            <person name="Pennacchio L."/>
            <person name="Nolan M."/>
            <person name="Cook A.M."/>
            <person name="Kjelleberg S."/>
            <person name="Thomas T."/>
        </authorList>
    </citation>
    <scope>NUCLEOTIDE SEQUENCE [LARGE SCALE GENOMIC DNA]</scope>
    <source>
        <strain evidence="2">DS-1 / DSM 13023 / NCIMB 13966</strain>
    </source>
</reference>
<accession>A7HW15</accession>
<dbReference type="eggNOG" id="COG3143">
    <property type="taxonomic scope" value="Bacteria"/>
</dbReference>
<keyword evidence="2" id="KW-1185">Reference proteome</keyword>
<dbReference type="STRING" id="402881.Plav_2489"/>
<sequence>MSHAAPVIETEDEYTAIERAVLETPRGRWFLQEFGQRNRAADTGEVIGAIERLYDLARETRADARFGFLYHEMQEMRRALGAACETMAAIKPGSRRNDHDTGTEELAAIAEAANRAAGDIAHAAGRLQEISEALRGSGADTDLCDEIEMHASGIFMASAYQEMTGKRIGAIIDALGQMEAHITRSIALWEEEAGRS</sequence>
<proteinExistence type="predicted"/>
<dbReference type="EMBL" id="CP000774">
    <property type="protein sequence ID" value="ABS64098.1"/>
    <property type="molecule type" value="Genomic_DNA"/>
</dbReference>
<evidence type="ECO:0000313" key="1">
    <source>
        <dbReference type="EMBL" id="ABS64098.1"/>
    </source>
</evidence>
<dbReference type="HOGENOM" id="CLU_1480137_0_0_5"/>
<dbReference type="SUPFAM" id="SSF75708">
    <property type="entry name" value="Chemotaxis phosphatase CheZ"/>
    <property type="match status" value="1"/>
</dbReference>
<dbReference type="RefSeq" id="WP_012111409.1">
    <property type="nucleotide sequence ID" value="NC_009719.1"/>
</dbReference>
<name>A7HW15_PARL1</name>
<dbReference type="OrthoDB" id="7269965at2"/>